<sequence length="146" mass="16673">MKHDIETTEDVQLLVDTFYNKVRDHEALGYIFDDIAKVNWEKHLPVMYSFWETVLFGKAGFKGNPMAKHMALNNVTPLTEAHFAAWLVIWHQTIDDLFEGHMAQSAKSKAELMKIMMLSKMQRLNTSNTDIPITAHPVSGVNMQPA</sequence>
<dbReference type="Gene3D" id="1.10.490.10">
    <property type="entry name" value="Globins"/>
    <property type="match status" value="1"/>
</dbReference>
<organism evidence="1 2">
    <name type="scientific">Chitinophaga rhizophila</name>
    <dbReference type="NCBI Taxonomy" id="2866212"/>
    <lineage>
        <taxon>Bacteria</taxon>
        <taxon>Pseudomonadati</taxon>
        <taxon>Bacteroidota</taxon>
        <taxon>Chitinophagia</taxon>
        <taxon>Chitinophagales</taxon>
        <taxon>Chitinophagaceae</taxon>
        <taxon>Chitinophaga</taxon>
    </lineage>
</organism>
<reference evidence="1 2" key="1">
    <citation type="submission" date="2021-08" db="EMBL/GenBank/DDBJ databases">
        <title>The genome sequence of Chitinophaga sp. B61.</title>
        <authorList>
            <person name="Zhang X."/>
        </authorList>
    </citation>
    <scope>NUCLEOTIDE SEQUENCE [LARGE SCALE GENOMIC DNA]</scope>
    <source>
        <strain evidence="1 2">B61</strain>
    </source>
</reference>
<protein>
    <submittedName>
        <fullName evidence="1">Group III truncated hemoglobin</fullName>
    </submittedName>
</protein>
<proteinExistence type="predicted"/>
<dbReference type="InterPro" id="IPR012292">
    <property type="entry name" value="Globin/Proto"/>
</dbReference>
<comment type="caution">
    <text evidence="1">The sequence shown here is derived from an EMBL/GenBank/DDBJ whole genome shotgun (WGS) entry which is preliminary data.</text>
</comment>
<keyword evidence="2" id="KW-1185">Reference proteome</keyword>
<dbReference type="RefSeq" id="WP_220253095.1">
    <property type="nucleotide sequence ID" value="NZ_JAICCF010000005.1"/>
</dbReference>
<evidence type="ECO:0000313" key="2">
    <source>
        <dbReference type="Proteomes" id="UP000812961"/>
    </source>
</evidence>
<dbReference type="InterPro" id="IPR009050">
    <property type="entry name" value="Globin-like_sf"/>
</dbReference>
<accession>A0ABS7GJ82</accession>
<dbReference type="SUPFAM" id="SSF46458">
    <property type="entry name" value="Globin-like"/>
    <property type="match status" value="1"/>
</dbReference>
<dbReference type="CDD" id="cd08916">
    <property type="entry name" value="TrHb3_P"/>
    <property type="match status" value="1"/>
</dbReference>
<gene>
    <name evidence="1" type="ORF">K1Y79_25770</name>
</gene>
<name>A0ABS7GJ82_9BACT</name>
<evidence type="ECO:0000313" key="1">
    <source>
        <dbReference type="EMBL" id="MBW8687773.1"/>
    </source>
</evidence>
<dbReference type="EMBL" id="JAICCF010000005">
    <property type="protein sequence ID" value="MBW8687773.1"/>
    <property type="molecule type" value="Genomic_DNA"/>
</dbReference>
<dbReference type="Proteomes" id="UP000812961">
    <property type="component" value="Unassembled WGS sequence"/>
</dbReference>